<dbReference type="EMBL" id="CP124755">
    <property type="protein sequence ID" value="WGZ90616.1"/>
    <property type="molecule type" value="Genomic_DNA"/>
</dbReference>
<keyword evidence="2" id="KW-0862">Zinc</keyword>
<dbReference type="NCBIfam" id="NF001033">
    <property type="entry name" value="PRK00114.1"/>
    <property type="match status" value="1"/>
</dbReference>
<dbReference type="GO" id="GO:0042026">
    <property type="term" value="P:protein refolding"/>
    <property type="evidence" value="ECO:0007669"/>
    <property type="project" value="TreeGrafter"/>
</dbReference>
<evidence type="ECO:0000256" key="4">
    <source>
        <dbReference type="ARBA" id="ARBA00023186"/>
    </source>
</evidence>
<dbReference type="Gene3D" id="3.90.1280.10">
    <property type="entry name" value="HSP33 redox switch-like"/>
    <property type="match status" value="1"/>
</dbReference>
<dbReference type="KEGG" id="tdu:QJT80_14165"/>
<dbReference type="PANTHER" id="PTHR30111:SF1">
    <property type="entry name" value="33 KDA CHAPERONIN"/>
    <property type="match status" value="1"/>
</dbReference>
<dbReference type="InterPro" id="IPR016154">
    <property type="entry name" value="Heat_shock_Hsp33_C"/>
</dbReference>
<dbReference type="Pfam" id="PF01430">
    <property type="entry name" value="HSP33"/>
    <property type="match status" value="1"/>
</dbReference>
<dbReference type="GO" id="GO:0005737">
    <property type="term" value="C:cytoplasm"/>
    <property type="evidence" value="ECO:0007669"/>
    <property type="project" value="InterPro"/>
</dbReference>
<proteinExistence type="predicted"/>
<dbReference type="InterPro" id="IPR023212">
    <property type="entry name" value="Hsp33_helix_hairpin_bin_dom_sf"/>
</dbReference>
<organism evidence="6">
    <name type="scientific">Candidatus Thiocaldithrix dubininis</name>
    <dbReference type="NCBI Taxonomy" id="3080823"/>
    <lineage>
        <taxon>Bacteria</taxon>
        <taxon>Pseudomonadati</taxon>
        <taxon>Pseudomonadota</taxon>
        <taxon>Gammaproteobacteria</taxon>
        <taxon>Thiotrichales</taxon>
        <taxon>Thiotrichaceae</taxon>
        <taxon>Candidatus Thiocaldithrix</taxon>
    </lineage>
</organism>
<keyword evidence="5" id="KW-0676">Redox-active center</keyword>
<accession>A0AA95KF26</accession>
<dbReference type="PANTHER" id="PTHR30111">
    <property type="entry name" value="33 KDA CHAPERONIN"/>
    <property type="match status" value="1"/>
</dbReference>
<dbReference type="Gene3D" id="3.55.30.10">
    <property type="entry name" value="Hsp33 domain"/>
    <property type="match status" value="1"/>
</dbReference>
<name>A0AA95KF26_9GAMM</name>
<keyword evidence="1" id="KW-0963">Cytoplasm</keyword>
<sequence length="287" mass="32419">MSTDTLRRFILELPQVRGSWVHLDQTWQTMLACAAYPQPVQTILGEALTAAVLLATTIKYKGSLILQIRGDGPIHLLVIQVTDQGKVRGLARWSKEPDSKQLAAIFGQGHMAITLQNDQTNERYQSIIPLEGDSLSAALEAYFLRSEQLATRLWLSSNNRIAAGLLIQRLPQTLSTEEDWQRASTLLDTTTSKELLHLEPEDLLYRLFHEEQPRLFEEKPIEFVCTCSVEKVETMLRSLGEAEVQSIIQEQGSIGVTCEFCNTDYRLDAIDAERLFKDVLPNHPTLQ</sequence>
<dbReference type="AlphaFoldDB" id="A0AA95KF26"/>
<dbReference type="GO" id="GO:0051082">
    <property type="term" value="F:unfolded protein binding"/>
    <property type="evidence" value="ECO:0007669"/>
    <property type="project" value="InterPro"/>
</dbReference>
<dbReference type="InterPro" id="IPR016153">
    <property type="entry name" value="Heat_shock_Hsp33_N"/>
</dbReference>
<evidence type="ECO:0000256" key="1">
    <source>
        <dbReference type="ARBA" id="ARBA00022490"/>
    </source>
</evidence>
<reference evidence="6" key="2">
    <citation type="submission" date="2023-04" db="EMBL/GenBank/DDBJ databases">
        <authorList>
            <person name="Beletskiy A.V."/>
            <person name="Mardanov A.V."/>
            <person name="Ravin N.V."/>
        </authorList>
    </citation>
    <scope>NUCLEOTIDE SEQUENCE</scope>
    <source>
        <strain evidence="6">GKL-01</strain>
    </source>
</reference>
<evidence type="ECO:0000256" key="3">
    <source>
        <dbReference type="ARBA" id="ARBA00023157"/>
    </source>
</evidence>
<evidence type="ECO:0000313" key="6">
    <source>
        <dbReference type="EMBL" id="WGZ90616.1"/>
    </source>
</evidence>
<keyword evidence="4" id="KW-0143">Chaperone</keyword>
<protein>
    <submittedName>
        <fullName evidence="6">Hsp33 family molecular chaperone HslO</fullName>
    </submittedName>
</protein>
<dbReference type="Gene3D" id="1.10.287.480">
    <property type="entry name" value="helix hairpin bin"/>
    <property type="match status" value="1"/>
</dbReference>
<gene>
    <name evidence="6" type="primary">hslO</name>
    <name evidence="6" type="ORF">QJT80_14165</name>
</gene>
<dbReference type="GO" id="GO:0044183">
    <property type="term" value="F:protein folding chaperone"/>
    <property type="evidence" value="ECO:0007669"/>
    <property type="project" value="TreeGrafter"/>
</dbReference>
<evidence type="ECO:0000256" key="2">
    <source>
        <dbReference type="ARBA" id="ARBA00022833"/>
    </source>
</evidence>
<dbReference type="SUPFAM" id="SSF118352">
    <property type="entry name" value="HSP33 redox switch-like"/>
    <property type="match status" value="1"/>
</dbReference>
<dbReference type="Proteomes" id="UP001300672">
    <property type="component" value="Chromosome"/>
</dbReference>
<evidence type="ECO:0000256" key="5">
    <source>
        <dbReference type="ARBA" id="ARBA00023284"/>
    </source>
</evidence>
<dbReference type="PIRSF" id="PIRSF005261">
    <property type="entry name" value="Heat_shock_Hsp33"/>
    <property type="match status" value="1"/>
</dbReference>
<keyword evidence="3" id="KW-1015">Disulfide bond</keyword>
<dbReference type="CDD" id="cd00498">
    <property type="entry name" value="Hsp33"/>
    <property type="match status" value="1"/>
</dbReference>
<dbReference type="InterPro" id="IPR000397">
    <property type="entry name" value="Heat_shock_Hsp33"/>
</dbReference>
<dbReference type="SUPFAM" id="SSF64397">
    <property type="entry name" value="Hsp33 domain"/>
    <property type="match status" value="1"/>
</dbReference>
<reference evidence="6" key="1">
    <citation type="journal article" date="2023" name="Int. J. Mol. Sci.">
        <title>Metagenomics Revealed a New Genus 'Candidatus Thiocaldithrix dubininis' gen. nov., sp. nov. and a New Species 'Candidatus Thiothrix putei' sp. nov. in the Family Thiotrichaceae, Some Members of Which Have Traits of Both Na+- and H+-Motive Energetics.</title>
        <authorList>
            <person name="Ravin N.V."/>
            <person name="Muntyan M.S."/>
            <person name="Smolyakov D.D."/>
            <person name="Rudenko T.S."/>
            <person name="Beletsky A.V."/>
            <person name="Mardanov A.V."/>
            <person name="Grabovich M.Y."/>
        </authorList>
    </citation>
    <scope>NUCLEOTIDE SEQUENCE</scope>
    <source>
        <strain evidence="6">GKL-01</strain>
    </source>
</reference>